<feature type="region of interest" description="Disordered" evidence="1">
    <location>
        <begin position="21"/>
        <end position="52"/>
    </location>
</feature>
<dbReference type="RefSeq" id="XP_046116749.1">
    <property type="nucleotide sequence ID" value="XM_046263780.1"/>
</dbReference>
<name>A0A9P8CN91_9HYPO</name>
<dbReference type="SUPFAM" id="SSF53254">
    <property type="entry name" value="Phosphoglycerate mutase-like"/>
    <property type="match status" value="1"/>
</dbReference>
<protein>
    <submittedName>
        <fullName evidence="2">Histidine phosphatase superfamily</fullName>
    </submittedName>
</protein>
<dbReference type="GO" id="GO:0016791">
    <property type="term" value="F:phosphatase activity"/>
    <property type="evidence" value="ECO:0007669"/>
    <property type="project" value="TreeGrafter"/>
</dbReference>
<keyword evidence="3" id="KW-1185">Reference proteome</keyword>
<dbReference type="EMBL" id="MU251260">
    <property type="protein sequence ID" value="KAG9252825.1"/>
    <property type="molecule type" value="Genomic_DNA"/>
</dbReference>
<dbReference type="Gene3D" id="3.40.50.1240">
    <property type="entry name" value="Phosphoglycerate mutase-like"/>
    <property type="match status" value="1"/>
</dbReference>
<dbReference type="InterPro" id="IPR013078">
    <property type="entry name" value="His_Pase_superF_clade-1"/>
</dbReference>
<organism evidence="2 3">
    <name type="scientific">Emericellopsis atlantica</name>
    <dbReference type="NCBI Taxonomy" id="2614577"/>
    <lineage>
        <taxon>Eukaryota</taxon>
        <taxon>Fungi</taxon>
        <taxon>Dikarya</taxon>
        <taxon>Ascomycota</taxon>
        <taxon>Pezizomycotina</taxon>
        <taxon>Sordariomycetes</taxon>
        <taxon>Hypocreomycetidae</taxon>
        <taxon>Hypocreales</taxon>
        <taxon>Bionectriaceae</taxon>
        <taxon>Emericellopsis</taxon>
    </lineage>
</organism>
<dbReference type="Pfam" id="PF00300">
    <property type="entry name" value="His_Phos_1"/>
    <property type="match status" value="1"/>
</dbReference>
<evidence type="ECO:0000313" key="3">
    <source>
        <dbReference type="Proteomes" id="UP000887229"/>
    </source>
</evidence>
<reference evidence="2" key="1">
    <citation type="journal article" date="2021" name="IMA Fungus">
        <title>Genomic characterization of three marine fungi, including Emericellopsis atlantica sp. nov. with signatures of a generalist lifestyle and marine biomass degradation.</title>
        <authorList>
            <person name="Hagestad O.C."/>
            <person name="Hou L."/>
            <person name="Andersen J.H."/>
            <person name="Hansen E.H."/>
            <person name="Altermark B."/>
            <person name="Li C."/>
            <person name="Kuhnert E."/>
            <person name="Cox R.J."/>
            <person name="Crous P.W."/>
            <person name="Spatafora J.W."/>
            <person name="Lail K."/>
            <person name="Amirebrahimi M."/>
            <person name="Lipzen A."/>
            <person name="Pangilinan J."/>
            <person name="Andreopoulos W."/>
            <person name="Hayes R.D."/>
            <person name="Ng V."/>
            <person name="Grigoriev I.V."/>
            <person name="Jackson S.A."/>
            <person name="Sutton T.D.S."/>
            <person name="Dobson A.D.W."/>
            <person name="Rama T."/>
        </authorList>
    </citation>
    <scope>NUCLEOTIDE SEQUENCE</scope>
    <source>
        <strain evidence="2">TS7</strain>
    </source>
</reference>
<proteinExistence type="predicted"/>
<feature type="compositionally biased region" description="Polar residues" evidence="1">
    <location>
        <begin position="40"/>
        <end position="52"/>
    </location>
</feature>
<evidence type="ECO:0000256" key="1">
    <source>
        <dbReference type="SAM" id="MobiDB-lite"/>
    </source>
</evidence>
<evidence type="ECO:0000313" key="2">
    <source>
        <dbReference type="EMBL" id="KAG9252825.1"/>
    </source>
</evidence>
<dbReference type="GeneID" id="70294683"/>
<dbReference type="PANTHER" id="PTHR48100:SF1">
    <property type="entry name" value="HISTIDINE PHOSPHATASE FAMILY PROTEIN-RELATED"/>
    <property type="match status" value="1"/>
</dbReference>
<dbReference type="PANTHER" id="PTHR48100">
    <property type="entry name" value="BROAD-SPECIFICITY PHOSPHATASE YOR283W-RELATED"/>
    <property type="match status" value="1"/>
</dbReference>
<dbReference type="OrthoDB" id="496981at2759"/>
<sequence>MAPRWKFKAVPDVFRDLSELQNNPKDKVTTQPNLGLLSRSYPTDDTQEHGQQQESDWARFVRYVSALNHQSSSDVRYKVLYLTRHGVGYHNFKSAEVGEDAWNNNWSLKDTDGVNTWFDAFLAPEGETQAGELSTFWSTLTSAQGAPLPQRVYTSPLARCLQTTEFVYGPLFPKEKFHPIIKEDLRERWTLHTCDRRRTKSWIAENWVPKGYVFEDGFAEEDELAKKDDRRESDEEHGARKQRALEDVWNADQGEEFVALVCHSMAIRAILAVVGANMFRVREGSSIALLVKGTKMG</sequence>
<gene>
    <name evidence="2" type="ORF">F5Z01DRAFT_659541</name>
</gene>
<dbReference type="InterPro" id="IPR050275">
    <property type="entry name" value="PGM_Phosphatase"/>
</dbReference>
<dbReference type="GO" id="GO:0005737">
    <property type="term" value="C:cytoplasm"/>
    <property type="evidence" value="ECO:0007669"/>
    <property type="project" value="TreeGrafter"/>
</dbReference>
<comment type="caution">
    <text evidence="2">The sequence shown here is derived from an EMBL/GenBank/DDBJ whole genome shotgun (WGS) entry which is preliminary data.</text>
</comment>
<dbReference type="SMART" id="SM00855">
    <property type="entry name" value="PGAM"/>
    <property type="match status" value="1"/>
</dbReference>
<accession>A0A9P8CN91</accession>
<dbReference type="AlphaFoldDB" id="A0A9P8CN91"/>
<dbReference type="Proteomes" id="UP000887229">
    <property type="component" value="Unassembled WGS sequence"/>
</dbReference>
<dbReference type="CDD" id="cd07067">
    <property type="entry name" value="HP_PGM_like"/>
    <property type="match status" value="1"/>
</dbReference>
<dbReference type="InterPro" id="IPR029033">
    <property type="entry name" value="His_PPase_superfam"/>
</dbReference>